<dbReference type="PRINTS" id="PR00599">
    <property type="entry name" value="MAPEPTIDASE"/>
</dbReference>
<dbReference type="InterPro" id="IPR000994">
    <property type="entry name" value="Pept_M24"/>
</dbReference>
<organism evidence="9">
    <name type="scientific">Solibacter usitatus (strain Ellin6076)</name>
    <dbReference type="NCBI Taxonomy" id="234267"/>
    <lineage>
        <taxon>Bacteria</taxon>
        <taxon>Pseudomonadati</taxon>
        <taxon>Acidobacteriota</taxon>
        <taxon>Terriglobia</taxon>
        <taxon>Bryobacterales</taxon>
        <taxon>Solibacteraceae</taxon>
        <taxon>Candidatus Solibacter</taxon>
    </lineage>
</organism>
<feature type="domain" description="Peptidase M24" evidence="8">
    <location>
        <begin position="10"/>
        <end position="238"/>
    </location>
</feature>
<accession>Q01QG5</accession>
<sequence>MSIRTQAELEKLRVIGRIVRLALDRCAANVRPGITTRELDEIGARVLAEQGAESAPPKVYGFPGALCISVNDEAIHGIPGDRTLAEGDLVKLDLVAEKDGFFADAAVTVAVGAVSTAATALMRCAESAFHRAARVARAGNRVYEIGHEVESETHRCGFRVLRDLCGHGVGRTIHEAPSVPNYHDPRYKTRLTEGLVITIEPILAESTRIGELQDDGWTIRTADRSLSAHYEHTIVITKGAPLLLTAA</sequence>
<evidence type="ECO:0000256" key="5">
    <source>
        <dbReference type="ARBA" id="ARBA00022801"/>
    </source>
</evidence>
<dbReference type="PANTHER" id="PTHR43330:SF13">
    <property type="entry name" value="METHIONINE AMINOPEPTIDASE 2"/>
    <property type="match status" value="1"/>
</dbReference>
<comment type="catalytic activity">
    <reaction evidence="6 7">
        <text>Release of N-terminal amino acids, preferentially methionine, from peptides and arylamides.</text>
        <dbReference type="EC" id="3.4.11.18"/>
    </reaction>
</comment>
<protein>
    <recommendedName>
        <fullName evidence="6 7">Methionine aminopeptidase</fullName>
        <shortName evidence="6">MAP</shortName>
        <shortName evidence="6">MetAP</shortName>
        <ecNumber evidence="6 7">3.4.11.18</ecNumber>
    </recommendedName>
    <alternativeName>
        <fullName evidence="6">Peptidase M</fullName>
    </alternativeName>
</protein>
<dbReference type="GO" id="GO:0006508">
    <property type="term" value="P:proteolysis"/>
    <property type="evidence" value="ECO:0007669"/>
    <property type="project" value="UniProtKB-KW"/>
</dbReference>
<gene>
    <name evidence="6" type="primary">map</name>
    <name evidence="9" type="ordered locus">Acid_7194</name>
</gene>
<keyword evidence="4 6" id="KW-0479">Metal-binding</keyword>
<evidence type="ECO:0000259" key="8">
    <source>
        <dbReference type="Pfam" id="PF00557"/>
    </source>
</evidence>
<dbReference type="Gene3D" id="3.90.230.10">
    <property type="entry name" value="Creatinase/methionine aminopeptidase superfamily"/>
    <property type="match status" value="1"/>
</dbReference>
<comment type="subunit">
    <text evidence="6">Monomer.</text>
</comment>
<dbReference type="KEGG" id="sus:Acid_7194"/>
<dbReference type="InterPro" id="IPR001714">
    <property type="entry name" value="Pept_M24_MAP"/>
</dbReference>
<dbReference type="STRING" id="234267.Acid_7194"/>
<dbReference type="Pfam" id="PF00557">
    <property type="entry name" value="Peptidase_M24"/>
    <property type="match status" value="1"/>
</dbReference>
<evidence type="ECO:0000256" key="4">
    <source>
        <dbReference type="ARBA" id="ARBA00022723"/>
    </source>
</evidence>
<feature type="binding site" evidence="6">
    <location>
        <position position="76"/>
    </location>
    <ligand>
        <name>substrate</name>
    </ligand>
</feature>
<dbReference type="EC" id="3.4.11.18" evidence="6 7"/>
<dbReference type="GO" id="GO:0070006">
    <property type="term" value="F:metalloaminopeptidase activity"/>
    <property type="evidence" value="ECO:0007669"/>
    <property type="project" value="UniProtKB-UniRule"/>
</dbReference>
<feature type="binding site" evidence="6">
    <location>
        <position position="174"/>
    </location>
    <ligand>
        <name>substrate</name>
    </ligand>
</feature>
<keyword evidence="3 6" id="KW-0645">Protease</keyword>
<dbReference type="AlphaFoldDB" id="Q01QG5"/>
<feature type="binding site" evidence="6">
    <location>
        <position position="200"/>
    </location>
    <ligand>
        <name>a divalent metal cation</name>
        <dbReference type="ChEBI" id="CHEBI:60240"/>
        <label>2</label>
        <note>catalytic</note>
    </ligand>
</feature>
<evidence type="ECO:0000256" key="3">
    <source>
        <dbReference type="ARBA" id="ARBA00022670"/>
    </source>
</evidence>
<dbReference type="OrthoDB" id="9802055at2"/>
<feature type="binding site" evidence="6">
    <location>
        <position position="104"/>
    </location>
    <ligand>
        <name>a divalent metal cation</name>
        <dbReference type="ChEBI" id="CHEBI:60240"/>
        <label>1</label>
    </ligand>
</feature>
<proteinExistence type="inferred from homology"/>
<dbReference type="GO" id="GO:0004239">
    <property type="term" value="F:initiator methionyl aminopeptidase activity"/>
    <property type="evidence" value="ECO:0007669"/>
    <property type="project" value="UniProtKB-UniRule"/>
</dbReference>
<dbReference type="HAMAP" id="MF_01974">
    <property type="entry name" value="MetAP_1"/>
    <property type="match status" value="1"/>
</dbReference>
<comment type="cofactor">
    <cofactor evidence="6">
        <name>Co(2+)</name>
        <dbReference type="ChEBI" id="CHEBI:48828"/>
    </cofactor>
    <cofactor evidence="6">
        <name>Zn(2+)</name>
        <dbReference type="ChEBI" id="CHEBI:29105"/>
    </cofactor>
    <cofactor evidence="6">
        <name>Mn(2+)</name>
        <dbReference type="ChEBI" id="CHEBI:29035"/>
    </cofactor>
    <cofactor evidence="6">
        <name>Fe(2+)</name>
        <dbReference type="ChEBI" id="CHEBI:29033"/>
    </cofactor>
    <text evidence="6">Binds 2 divalent metal cations per subunit. Has a high-affinity and a low affinity metal-binding site. The true nature of the physiological cofactor is under debate. The enzyme is active with cobalt, zinc, manganese or divalent iron ions. Most likely, methionine aminopeptidases function as mononuclear Fe(2+)-metalloproteases under physiological conditions, and the catalytically relevant metal-binding site has been assigned to the histidine-containing high-affinity site.</text>
</comment>
<keyword evidence="5 6" id="KW-0378">Hydrolase</keyword>
<dbReference type="InterPro" id="IPR002467">
    <property type="entry name" value="Pept_M24A_MAP1"/>
</dbReference>
<feature type="binding site" evidence="6">
    <location>
        <position position="104"/>
    </location>
    <ligand>
        <name>a divalent metal cation</name>
        <dbReference type="ChEBI" id="CHEBI:60240"/>
        <label>2</label>
        <note>catalytic</note>
    </ligand>
</feature>
<dbReference type="NCBIfam" id="TIGR00500">
    <property type="entry name" value="met_pdase_I"/>
    <property type="match status" value="1"/>
</dbReference>
<dbReference type="EMBL" id="CP000473">
    <property type="protein sequence ID" value="ABJ88105.1"/>
    <property type="molecule type" value="Genomic_DNA"/>
</dbReference>
<dbReference type="eggNOG" id="COG0024">
    <property type="taxonomic scope" value="Bacteria"/>
</dbReference>
<dbReference type="CDD" id="cd01086">
    <property type="entry name" value="MetAP1"/>
    <property type="match status" value="1"/>
</dbReference>
<dbReference type="InParanoid" id="Q01QG5"/>
<feature type="binding site" evidence="6">
    <location>
        <position position="231"/>
    </location>
    <ligand>
        <name>a divalent metal cation</name>
        <dbReference type="ChEBI" id="CHEBI:60240"/>
        <label>2</label>
        <note>catalytic</note>
    </ligand>
</feature>
<feature type="binding site" evidence="6">
    <location>
        <position position="167"/>
    </location>
    <ligand>
        <name>a divalent metal cation</name>
        <dbReference type="ChEBI" id="CHEBI:60240"/>
        <label>2</label>
        <note>catalytic</note>
    </ligand>
</feature>
<dbReference type="InterPro" id="IPR036005">
    <property type="entry name" value="Creatinase/aminopeptidase-like"/>
</dbReference>
<comment type="similarity">
    <text evidence="6">Belongs to the peptidase M24A family. Methionine aminopeptidase type 1 subfamily.</text>
</comment>
<evidence type="ECO:0000256" key="1">
    <source>
        <dbReference type="ARBA" id="ARBA00002521"/>
    </source>
</evidence>
<dbReference type="HOGENOM" id="CLU_015857_0_1_0"/>
<keyword evidence="2 6" id="KW-0031">Aminopeptidase</keyword>
<feature type="binding site" evidence="6">
    <location>
        <position position="93"/>
    </location>
    <ligand>
        <name>a divalent metal cation</name>
        <dbReference type="ChEBI" id="CHEBI:60240"/>
        <label>1</label>
    </ligand>
</feature>
<evidence type="ECO:0000256" key="2">
    <source>
        <dbReference type="ARBA" id="ARBA00022438"/>
    </source>
</evidence>
<evidence type="ECO:0000256" key="7">
    <source>
        <dbReference type="RuleBase" id="RU003653"/>
    </source>
</evidence>
<dbReference type="GO" id="GO:0046872">
    <property type="term" value="F:metal ion binding"/>
    <property type="evidence" value="ECO:0007669"/>
    <property type="project" value="UniProtKB-UniRule"/>
</dbReference>
<evidence type="ECO:0000256" key="6">
    <source>
        <dbReference type="HAMAP-Rule" id="MF_01974"/>
    </source>
</evidence>
<name>Q01QG5_SOLUE</name>
<reference evidence="9" key="1">
    <citation type="submission" date="2006-10" db="EMBL/GenBank/DDBJ databases">
        <title>Complete sequence of Solibacter usitatus Ellin6076.</title>
        <authorList>
            <consortium name="US DOE Joint Genome Institute"/>
            <person name="Copeland A."/>
            <person name="Lucas S."/>
            <person name="Lapidus A."/>
            <person name="Barry K."/>
            <person name="Detter J.C."/>
            <person name="Glavina del Rio T."/>
            <person name="Hammon N."/>
            <person name="Israni S."/>
            <person name="Dalin E."/>
            <person name="Tice H."/>
            <person name="Pitluck S."/>
            <person name="Thompson L.S."/>
            <person name="Brettin T."/>
            <person name="Bruce D."/>
            <person name="Han C."/>
            <person name="Tapia R."/>
            <person name="Gilna P."/>
            <person name="Schmutz J."/>
            <person name="Larimer F."/>
            <person name="Land M."/>
            <person name="Hauser L."/>
            <person name="Kyrpides N."/>
            <person name="Mikhailova N."/>
            <person name="Janssen P.H."/>
            <person name="Kuske C.R."/>
            <person name="Richardson P."/>
        </authorList>
    </citation>
    <scope>NUCLEOTIDE SEQUENCE</scope>
    <source>
        <strain evidence="9">Ellin6076</strain>
    </source>
</reference>
<dbReference type="PANTHER" id="PTHR43330">
    <property type="entry name" value="METHIONINE AMINOPEPTIDASE"/>
    <property type="match status" value="1"/>
</dbReference>
<dbReference type="SUPFAM" id="SSF55920">
    <property type="entry name" value="Creatinase/aminopeptidase"/>
    <property type="match status" value="1"/>
</dbReference>
<evidence type="ECO:0000313" key="9">
    <source>
        <dbReference type="EMBL" id="ABJ88105.1"/>
    </source>
</evidence>
<feature type="binding site" evidence="6">
    <location>
        <position position="231"/>
    </location>
    <ligand>
        <name>a divalent metal cation</name>
        <dbReference type="ChEBI" id="CHEBI:60240"/>
        <label>1</label>
    </ligand>
</feature>
<comment type="function">
    <text evidence="1 6">Removes the N-terminal methionine from nascent proteins. The N-terminal methionine is often cleaved when the second residue in the primary sequence is small and uncharged (Met-Ala-, Cys, Gly, Pro, Ser, Thr, or Val). Requires deformylation of the N(alpha)-formylated initiator methionine before it can be hydrolyzed.</text>
</comment>